<dbReference type="EMBL" id="JBHMCG010000097">
    <property type="protein sequence ID" value="MFB9574706.1"/>
    <property type="molecule type" value="Genomic_DNA"/>
</dbReference>
<dbReference type="RefSeq" id="WP_345518161.1">
    <property type="nucleotide sequence ID" value="NZ_BAAAXD010000045.1"/>
</dbReference>
<sequence>MGVAITVGASAFPATAQPAPFVACNEGALSTAITLANAAPSATLSLAPGCVYKLTTRLPDVTGNITINANGDTITRDNGALAFRILTVSGQLILNNATISNGTQPGKARTSAGASV</sequence>
<dbReference type="SUPFAM" id="SSF51126">
    <property type="entry name" value="Pectin lyase-like"/>
    <property type="match status" value="1"/>
</dbReference>
<evidence type="ECO:0000313" key="1">
    <source>
        <dbReference type="EMBL" id="MFB9574706.1"/>
    </source>
</evidence>
<name>A0ABV5RA18_9ACTN</name>
<comment type="caution">
    <text evidence="1">The sequence shown here is derived from an EMBL/GenBank/DDBJ whole genome shotgun (WGS) entry which is preliminary data.</text>
</comment>
<proteinExistence type="predicted"/>
<protein>
    <submittedName>
        <fullName evidence="1">Uncharacterized protein</fullName>
    </submittedName>
</protein>
<gene>
    <name evidence="1" type="ORF">ACFFTL_21035</name>
</gene>
<dbReference type="InterPro" id="IPR011050">
    <property type="entry name" value="Pectin_lyase_fold/virulence"/>
</dbReference>
<organism evidence="1 2">
    <name type="scientific">Streptomyces yanii</name>
    <dbReference type="NCBI Taxonomy" id="78510"/>
    <lineage>
        <taxon>Bacteria</taxon>
        <taxon>Bacillati</taxon>
        <taxon>Actinomycetota</taxon>
        <taxon>Actinomycetes</taxon>
        <taxon>Kitasatosporales</taxon>
        <taxon>Streptomycetaceae</taxon>
        <taxon>Streptomyces</taxon>
    </lineage>
</organism>
<reference evidence="1 2" key="1">
    <citation type="submission" date="2024-09" db="EMBL/GenBank/DDBJ databases">
        <authorList>
            <person name="Sun Q."/>
            <person name="Mori K."/>
        </authorList>
    </citation>
    <scope>NUCLEOTIDE SEQUENCE [LARGE SCALE GENOMIC DNA]</scope>
    <source>
        <strain evidence="1 2">JCM 3331</strain>
    </source>
</reference>
<keyword evidence="2" id="KW-1185">Reference proteome</keyword>
<accession>A0ABV5RA18</accession>
<dbReference type="Proteomes" id="UP001589710">
    <property type="component" value="Unassembled WGS sequence"/>
</dbReference>
<evidence type="ECO:0000313" key="2">
    <source>
        <dbReference type="Proteomes" id="UP001589710"/>
    </source>
</evidence>